<evidence type="ECO:0000256" key="1">
    <source>
        <dbReference type="ARBA" id="ARBA00011069"/>
    </source>
</evidence>
<dbReference type="GO" id="GO:0003723">
    <property type="term" value="F:RNA binding"/>
    <property type="evidence" value="ECO:0007669"/>
    <property type="project" value="TreeGrafter"/>
</dbReference>
<dbReference type="AlphaFoldDB" id="A0A445CWT0"/>
<dbReference type="GO" id="GO:0000398">
    <property type="term" value="P:mRNA splicing, via spliceosome"/>
    <property type="evidence" value="ECO:0007669"/>
    <property type="project" value="TreeGrafter"/>
</dbReference>
<evidence type="ECO:0000313" key="4">
    <source>
        <dbReference type="Proteomes" id="UP000289738"/>
    </source>
</evidence>
<dbReference type="PANTHER" id="PTHR31809">
    <property type="entry name" value="BUD13 HOMOLOG"/>
    <property type="match status" value="1"/>
</dbReference>
<dbReference type="EMBL" id="SDMP01000006">
    <property type="protein sequence ID" value="RYR55396.1"/>
    <property type="molecule type" value="Genomic_DNA"/>
</dbReference>
<evidence type="ECO:0008006" key="5">
    <source>
        <dbReference type="Google" id="ProtNLM"/>
    </source>
</evidence>
<dbReference type="PANTHER" id="PTHR31809:SF0">
    <property type="entry name" value="BUD13 HOMOLOG"/>
    <property type="match status" value="1"/>
</dbReference>
<dbReference type="GO" id="GO:0005684">
    <property type="term" value="C:U2-type spliceosomal complex"/>
    <property type="evidence" value="ECO:0007669"/>
    <property type="project" value="TreeGrafter"/>
</dbReference>
<accession>A0A445CWT0</accession>
<dbReference type="Pfam" id="PF09736">
    <property type="entry name" value="Bud13"/>
    <property type="match status" value="1"/>
</dbReference>
<dbReference type="GO" id="GO:0070274">
    <property type="term" value="C:RES complex"/>
    <property type="evidence" value="ECO:0007669"/>
    <property type="project" value="TreeGrafter"/>
</dbReference>
<evidence type="ECO:0000256" key="2">
    <source>
        <dbReference type="SAM" id="MobiDB-lite"/>
    </source>
</evidence>
<dbReference type="InterPro" id="IPR051112">
    <property type="entry name" value="CWC26_splicing_factor"/>
</dbReference>
<sequence>MKELETEKDKPFARSKDDPELDNMLKDRLRWGDPMAHLVKRKKYPEPVLPDLGEGEKMKESGFVVPQDIPDHSWLKRGLDAAPNRYGIRSGRHWDGVDRSNGFEKEMFKRTNERQARDREAYLWSVSDM</sequence>
<dbReference type="Proteomes" id="UP000289738">
    <property type="component" value="Chromosome A06"/>
</dbReference>
<name>A0A445CWT0_ARAHY</name>
<dbReference type="InterPro" id="IPR018609">
    <property type="entry name" value="Bud13"/>
</dbReference>
<proteinExistence type="inferred from homology"/>
<evidence type="ECO:0000313" key="3">
    <source>
        <dbReference type="EMBL" id="RYR55396.1"/>
    </source>
</evidence>
<protein>
    <recommendedName>
        <fullName evidence="5">BUD13 homolog</fullName>
    </recommendedName>
</protein>
<organism evidence="3 4">
    <name type="scientific">Arachis hypogaea</name>
    <name type="common">Peanut</name>
    <dbReference type="NCBI Taxonomy" id="3818"/>
    <lineage>
        <taxon>Eukaryota</taxon>
        <taxon>Viridiplantae</taxon>
        <taxon>Streptophyta</taxon>
        <taxon>Embryophyta</taxon>
        <taxon>Tracheophyta</taxon>
        <taxon>Spermatophyta</taxon>
        <taxon>Magnoliopsida</taxon>
        <taxon>eudicotyledons</taxon>
        <taxon>Gunneridae</taxon>
        <taxon>Pentapetalae</taxon>
        <taxon>rosids</taxon>
        <taxon>fabids</taxon>
        <taxon>Fabales</taxon>
        <taxon>Fabaceae</taxon>
        <taxon>Papilionoideae</taxon>
        <taxon>50 kb inversion clade</taxon>
        <taxon>dalbergioids sensu lato</taxon>
        <taxon>Dalbergieae</taxon>
        <taxon>Pterocarpus clade</taxon>
        <taxon>Arachis</taxon>
    </lineage>
</organism>
<keyword evidence="4" id="KW-1185">Reference proteome</keyword>
<comment type="similarity">
    <text evidence="1">Belongs to the CWC26 family.</text>
</comment>
<reference evidence="3 4" key="1">
    <citation type="submission" date="2019-01" db="EMBL/GenBank/DDBJ databases">
        <title>Sequencing of cultivated peanut Arachis hypogaea provides insights into genome evolution and oil improvement.</title>
        <authorList>
            <person name="Chen X."/>
        </authorList>
    </citation>
    <scope>NUCLEOTIDE SEQUENCE [LARGE SCALE GENOMIC DNA]</scope>
    <source>
        <strain evidence="4">cv. Fuhuasheng</strain>
        <tissue evidence="3">Leaves</tissue>
    </source>
</reference>
<comment type="caution">
    <text evidence="3">The sequence shown here is derived from an EMBL/GenBank/DDBJ whole genome shotgun (WGS) entry which is preliminary data.</text>
</comment>
<gene>
    <name evidence="3" type="ORF">Ahy_A06g030622</name>
</gene>
<feature type="region of interest" description="Disordered" evidence="2">
    <location>
        <begin position="1"/>
        <end position="23"/>
    </location>
</feature>